<sequence length="289" mass="31488">MASTLTSPRPDVDTSAAPPQLVIDQVHRSFPNPEGGTVDALVDANLSVRPGEFISLIGPSGCGKSTLFNLIAGLDAPSSGRIVIDGVDRAGQQGLVGYMLQKDLLLPWRTVVENVVLGLEISGVRKKAAQAIARPLLTTYGLAGFENRYPHQLSGGMKQRVALLRTILFNRDIILLDEPFGALDAQTREQMQEWLLDLWDDFHKTVLFVTHDIDEAIYLSDRVFVMSARPGRIIAEFEVPLSRPRKPSVVTSPEFVALKADARELLNGAHTTHTTHTTSSLSSQEGTVA</sequence>
<dbReference type="CDD" id="cd03293">
    <property type="entry name" value="ABC_NrtD_SsuB_transporters"/>
    <property type="match status" value="1"/>
</dbReference>
<dbReference type="InterPro" id="IPR027417">
    <property type="entry name" value="P-loop_NTPase"/>
</dbReference>
<dbReference type="AlphaFoldDB" id="A0A939RV47"/>
<gene>
    <name evidence="5" type="ORF">J4G33_16210</name>
</gene>
<evidence type="ECO:0000256" key="2">
    <source>
        <dbReference type="ARBA" id="ARBA00022741"/>
    </source>
</evidence>
<dbReference type="SMART" id="SM00382">
    <property type="entry name" value="AAA"/>
    <property type="match status" value="1"/>
</dbReference>
<comment type="caution">
    <text evidence="5">The sequence shown here is derived from an EMBL/GenBank/DDBJ whole genome shotgun (WGS) entry which is preliminary data.</text>
</comment>
<dbReference type="PANTHER" id="PTHR42788:SF2">
    <property type="entry name" value="ABC TRANSPORTER ATP-BINDING PROTEIN"/>
    <property type="match status" value="1"/>
</dbReference>
<evidence type="ECO:0000313" key="6">
    <source>
        <dbReference type="Proteomes" id="UP000664209"/>
    </source>
</evidence>
<keyword evidence="1" id="KW-0813">Transport</keyword>
<dbReference type="GO" id="GO:0005524">
    <property type="term" value="F:ATP binding"/>
    <property type="evidence" value="ECO:0007669"/>
    <property type="project" value="UniProtKB-KW"/>
</dbReference>
<reference evidence="5" key="1">
    <citation type="submission" date="2021-03" db="EMBL/GenBank/DDBJ databases">
        <title>Actinotalea soli sp. nov., isolated from soil.</title>
        <authorList>
            <person name="Ping W."/>
            <person name="Zhang J."/>
        </authorList>
    </citation>
    <scope>NUCLEOTIDE SEQUENCE</scope>
    <source>
        <strain evidence="5">BY-33</strain>
    </source>
</reference>
<evidence type="ECO:0000256" key="3">
    <source>
        <dbReference type="ARBA" id="ARBA00022840"/>
    </source>
</evidence>
<dbReference type="Gene3D" id="3.40.50.300">
    <property type="entry name" value="P-loop containing nucleotide triphosphate hydrolases"/>
    <property type="match status" value="1"/>
</dbReference>
<dbReference type="RefSeq" id="WP_208057044.1">
    <property type="nucleotide sequence ID" value="NZ_JAGEMK010000012.1"/>
</dbReference>
<dbReference type="InterPro" id="IPR050166">
    <property type="entry name" value="ABC_transporter_ATP-bind"/>
</dbReference>
<dbReference type="PROSITE" id="PS00211">
    <property type="entry name" value="ABC_TRANSPORTER_1"/>
    <property type="match status" value="1"/>
</dbReference>
<feature type="domain" description="ABC transporter" evidence="4">
    <location>
        <begin position="21"/>
        <end position="253"/>
    </location>
</feature>
<organism evidence="5 6">
    <name type="scientific">Actinotalea soli</name>
    <dbReference type="NCBI Taxonomy" id="2819234"/>
    <lineage>
        <taxon>Bacteria</taxon>
        <taxon>Bacillati</taxon>
        <taxon>Actinomycetota</taxon>
        <taxon>Actinomycetes</taxon>
        <taxon>Micrococcales</taxon>
        <taxon>Cellulomonadaceae</taxon>
        <taxon>Actinotalea</taxon>
    </lineage>
</organism>
<dbReference type="GO" id="GO:0016887">
    <property type="term" value="F:ATP hydrolysis activity"/>
    <property type="evidence" value="ECO:0007669"/>
    <property type="project" value="InterPro"/>
</dbReference>
<name>A0A939RV47_9CELL</name>
<evidence type="ECO:0000259" key="4">
    <source>
        <dbReference type="PROSITE" id="PS50893"/>
    </source>
</evidence>
<protein>
    <submittedName>
        <fullName evidence="5">ABC transporter ATP-binding protein</fullName>
    </submittedName>
</protein>
<evidence type="ECO:0000256" key="1">
    <source>
        <dbReference type="ARBA" id="ARBA00022448"/>
    </source>
</evidence>
<accession>A0A939RV47</accession>
<keyword evidence="6" id="KW-1185">Reference proteome</keyword>
<dbReference type="InterPro" id="IPR017871">
    <property type="entry name" value="ABC_transporter-like_CS"/>
</dbReference>
<dbReference type="InterPro" id="IPR003439">
    <property type="entry name" value="ABC_transporter-like_ATP-bd"/>
</dbReference>
<dbReference type="PROSITE" id="PS50893">
    <property type="entry name" value="ABC_TRANSPORTER_2"/>
    <property type="match status" value="1"/>
</dbReference>
<dbReference type="SUPFAM" id="SSF52540">
    <property type="entry name" value="P-loop containing nucleoside triphosphate hydrolases"/>
    <property type="match status" value="1"/>
</dbReference>
<evidence type="ECO:0000313" key="5">
    <source>
        <dbReference type="EMBL" id="MBO1753354.1"/>
    </source>
</evidence>
<dbReference type="EMBL" id="JAGEMK010000012">
    <property type="protein sequence ID" value="MBO1753354.1"/>
    <property type="molecule type" value="Genomic_DNA"/>
</dbReference>
<dbReference type="PANTHER" id="PTHR42788">
    <property type="entry name" value="TAURINE IMPORT ATP-BINDING PROTEIN-RELATED"/>
    <property type="match status" value="1"/>
</dbReference>
<dbReference type="InterPro" id="IPR003593">
    <property type="entry name" value="AAA+_ATPase"/>
</dbReference>
<keyword evidence="3 5" id="KW-0067">ATP-binding</keyword>
<dbReference type="Proteomes" id="UP000664209">
    <property type="component" value="Unassembled WGS sequence"/>
</dbReference>
<dbReference type="Pfam" id="PF00005">
    <property type="entry name" value="ABC_tran"/>
    <property type="match status" value="1"/>
</dbReference>
<proteinExistence type="predicted"/>
<keyword evidence="2" id="KW-0547">Nucleotide-binding</keyword>